<dbReference type="Gene3D" id="4.10.60.10">
    <property type="entry name" value="Zinc finger, CCHC-type"/>
    <property type="match status" value="1"/>
</dbReference>
<evidence type="ECO:0000313" key="4">
    <source>
        <dbReference type="Proteomes" id="UP000813463"/>
    </source>
</evidence>
<dbReference type="PANTHER" id="PTHR34482">
    <property type="entry name" value="DNA DAMAGE-INDUCIBLE PROTEIN 1-LIKE"/>
    <property type="match status" value="1"/>
</dbReference>
<dbReference type="GeneID" id="130468126"/>
<feature type="compositionally biased region" description="Low complexity" evidence="2">
    <location>
        <begin position="274"/>
        <end position="301"/>
    </location>
</feature>
<organism evidence="4 5">
    <name type="scientific">Spinacia oleracea</name>
    <name type="common">Spinach</name>
    <dbReference type="NCBI Taxonomy" id="3562"/>
    <lineage>
        <taxon>Eukaryota</taxon>
        <taxon>Viridiplantae</taxon>
        <taxon>Streptophyta</taxon>
        <taxon>Embryophyta</taxon>
        <taxon>Tracheophyta</taxon>
        <taxon>Spermatophyta</taxon>
        <taxon>Magnoliopsida</taxon>
        <taxon>eudicotyledons</taxon>
        <taxon>Gunneridae</taxon>
        <taxon>Pentapetalae</taxon>
        <taxon>Caryophyllales</taxon>
        <taxon>Chenopodiaceae</taxon>
        <taxon>Chenopodioideae</taxon>
        <taxon>Anserineae</taxon>
        <taxon>Spinacia</taxon>
    </lineage>
</organism>
<dbReference type="SMART" id="SM00343">
    <property type="entry name" value="ZnF_C2HC"/>
    <property type="match status" value="2"/>
</dbReference>
<feature type="region of interest" description="Disordered" evidence="2">
    <location>
        <begin position="254"/>
        <end position="305"/>
    </location>
</feature>
<gene>
    <name evidence="5" type="primary">LOC130468126</name>
</gene>
<feature type="compositionally biased region" description="Polar residues" evidence="2">
    <location>
        <begin position="260"/>
        <end position="273"/>
    </location>
</feature>
<evidence type="ECO:0000313" key="5">
    <source>
        <dbReference type="RefSeq" id="XP_056693873.1"/>
    </source>
</evidence>
<accession>A0ABM3RE50</accession>
<dbReference type="PANTHER" id="PTHR34482:SF36">
    <property type="entry name" value="RETROTRANSPOSON GAG DOMAIN-CONTAINING PROTEIN"/>
    <property type="match status" value="1"/>
</dbReference>
<feature type="domain" description="CCHC-type" evidence="3">
    <location>
        <begin position="322"/>
        <end position="337"/>
    </location>
</feature>
<dbReference type="SUPFAM" id="SSF57756">
    <property type="entry name" value="Retrovirus zinc finger-like domains"/>
    <property type="match status" value="1"/>
</dbReference>
<proteinExistence type="predicted"/>
<dbReference type="Pfam" id="PF00098">
    <property type="entry name" value="zf-CCHC"/>
    <property type="match status" value="1"/>
</dbReference>
<dbReference type="Proteomes" id="UP000813463">
    <property type="component" value="Chromosome 2"/>
</dbReference>
<reference evidence="5" key="2">
    <citation type="submission" date="2025-08" db="UniProtKB">
        <authorList>
            <consortium name="RefSeq"/>
        </authorList>
    </citation>
    <scope>IDENTIFICATION</scope>
    <source>
        <tissue evidence="5">Leaf</tissue>
    </source>
</reference>
<dbReference type="Pfam" id="PF03732">
    <property type="entry name" value="Retrotrans_gag"/>
    <property type="match status" value="1"/>
</dbReference>
<evidence type="ECO:0000256" key="2">
    <source>
        <dbReference type="SAM" id="MobiDB-lite"/>
    </source>
</evidence>
<reference evidence="4" key="1">
    <citation type="journal article" date="2021" name="Nat. Commun.">
        <title>Genomic analyses provide insights into spinach domestication and the genetic basis of agronomic traits.</title>
        <authorList>
            <person name="Cai X."/>
            <person name="Sun X."/>
            <person name="Xu C."/>
            <person name="Sun H."/>
            <person name="Wang X."/>
            <person name="Ge C."/>
            <person name="Zhang Z."/>
            <person name="Wang Q."/>
            <person name="Fei Z."/>
            <person name="Jiao C."/>
            <person name="Wang Q."/>
        </authorList>
    </citation>
    <scope>NUCLEOTIDE SEQUENCE [LARGE SCALE GENOMIC DNA]</scope>
    <source>
        <strain evidence="4">cv. Varoflay</strain>
    </source>
</reference>
<evidence type="ECO:0000256" key="1">
    <source>
        <dbReference type="PROSITE-ProRule" id="PRU00047"/>
    </source>
</evidence>
<name>A0ABM3RE50_SPIOL</name>
<keyword evidence="1" id="KW-0479">Metal-binding</keyword>
<evidence type="ECO:0000259" key="3">
    <source>
        <dbReference type="PROSITE" id="PS50158"/>
    </source>
</evidence>
<protein>
    <recommendedName>
        <fullName evidence="3">CCHC-type domain-containing protein</fullName>
    </recommendedName>
</protein>
<sequence length="400" mass="45818">MLCRMSTIDAINDVTNGARNEHHVHDDNDITHEEYVHVNGHEERMERLENVSSMLAELVHDSRKKKDVSGNGSATMFKNFSSLNPPSYDGKPDPVEFEDWINRIDQLFETLQCPEKWRVDFAVFYLSGQAGLWWKVIKERKNGPGFGWNELQKLMRDKFYPPSLRKQKEDEFLHLQQGTMSVLEYANKFMELSRFAPDLVSTEQSRMNRFERGLHLKYQDRLSTQRFTSYQDMVDIAANVERVVLLREAKNVGYKRRNDNQSQGGAKKPNQSYQGNQRRNDGNQGNNRGQGFQGRNNRSQGCAKCGKRSHVESECRVGTNACYRCGSHDHYVRDCPNQVTPTMRGPVSTNNDRGRNNNVGGPNRNPPRPPPTGRVFVMRQDEADEDDNVITGTAGIDGNE</sequence>
<keyword evidence="1" id="KW-0863">Zinc-finger</keyword>
<feature type="region of interest" description="Disordered" evidence="2">
    <location>
        <begin position="337"/>
        <end position="400"/>
    </location>
</feature>
<dbReference type="InterPro" id="IPR001878">
    <property type="entry name" value="Znf_CCHC"/>
</dbReference>
<dbReference type="InterPro" id="IPR036875">
    <property type="entry name" value="Znf_CCHC_sf"/>
</dbReference>
<dbReference type="InterPro" id="IPR005162">
    <property type="entry name" value="Retrotrans_gag_dom"/>
</dbReference>
<keyword evidence="4" id="KW-1185">Reference proteome</keyword>
<dbReference type="PROSITE" id="PS50158">
    <property type="entry name" value="ZF_CCHC"/>
    <property type="match status" value="1"/>
</dbReference>
<dbReference type="RefSeq" id="XP_056693873.1">
    <property type="nucleotide sequence ID" value="XM_056837895.1"/>
</dbReference>
<keyword evidence="1" id="KW-0862">Zinc</keyword>